<sequence length="297" mass="33349">MATITKEVKLDPSVIPPLDASLLTLTEDESEFLHSSITNDDAELKARILEVQKEAYKEHPYPCIRAFHFVNLFMAVNPIYPEVLAAGKAGDTLFIDLGCCMGTDVRKLVADGYPAARVLGCDLRQSFLDFGYELFRDEDTCGIHFFPSDVFEVPYPGDSTPAPSIDVADVSDIVQLRGAVTHFYTGALFHLFDEQTQYALALRVAMLLKRAPGTVVFGRHQGLQEAGMIDDHMYRVRYGHSVASWPEMWKKVFAEVESPEFAETRIVVQAKLTEGFHRKQLGARRQTNMLVWSVKIV</sequence>
<proteinExistence type="inferred from homology"/>
<dbReference type="EMBL" id="KN840467">
    <property type="protein sequence ID" value="KIP09368.1"/>
    <property type="molecule type" value="Genomic_DNA"/>
</dbReference>
<organism evidence="5 6">
    <name type="scientific">Phlebiopsis gigantea (strain 11061_1 CR5-6)</name>
    <name type="common">White-rot fungus</name>
    <name type="synonym">Peniophora gigantea</name>
    <dbReference type="NCBI Taxonomy" id="745531"/>
    <lineage>
        <taxon>Eukaryota</taxon>
        <taxon>Fungi</taxon>
        <taxon>Dikarya</taxon>
        <taxon>Basidiomycota</taxon>
        <taxon>Agaricomycotina</taxon>
        <taxon>Agaricomycetes</taxon>
        <taxon>Polyporales</taxon>
        <taxon>Phanerochaetaceae</taxon>
        <taxon>Phlebiopsis</taxon>
    </lineage>
</organism>
<keyword evidence="2" id="KW-0808">Transferase</keyword>
<dbReference type="AlphaFoldDB" id="A0A0C3PQI9"/>
<dbReference type="Gene3D" id="3.40.50.150">
    <property type="entry name" value="Vaccinia Virus protein VP39"/>
    <property type="match status" value="1"/>
</dbReference>
<evidence type="ECO:0008006" key="7">
    <source>
        <dbReference type="Google" id="ProtNLM"/>
    </source>
</evidence>
<evidence type="ECO:0000256" key="2">
    <source>
        <dbReference type="ARBA" id="ARBA00022679"/>
    </source>
</evidence>
<evidence type="ECO:0000256" key="4">
    <source>
        <dbReference type="ARBA" id="ARBA00038314"/>
    </source>
</evidence>
<comment type="similarity">
    <text evidence="4">Belongs to the class I-like SAM-binding methyltransferase superfamily.</text>
</comment>
<dbReference type="PANTHER" id="PTHR35897:SF1">
    <property type="entry name" value="METHYLTRANSFERASE AUSD"/>
    <property type="match status" value="1"/>
</dbReference>
<reference evidence="5 6" key="1">
    <citation type="journal article" date="2014" name="PLoS Genet.">
        <title>Analysis of the Phlebiopsis gigantea genome, transcriptome and secretome provides insight into its pioneer colonization strategies of wood.</title>
        <authorList>
            <person name="Hori C."/>
            <person name="Ishida T."/>
            <person name="Igarashi K."/>
            <person name="Samejima M."/>
            <person name="Suzuki H."/>
            <person name="Master E."/>
            <person name="Ferreira P."/>
            <person name="Ruiz-Duenas F.J."/>
            <person name="Held B."/>
            <person name="Canessa P."/>
            <person name="Larrondo L.F."/>
            <person name="Schmoll M."/>
            <person name="Druzhinina I.S."/>
            <person name="Kubicek C.P."/>
            <person name="Gaskell J.A."/>
            <person name="Kersten P."/>
            <person name="St John F."/>
            <person name="Glasner J."/>
            <person name="Sabat G."/>
            <person name="Splinter BonDurant S."/>
            <person name="Syed K."/>
            <person name="Yadav J."/>
            <person name="Mgbeahuruike A.C."/>
            <person name="Kovalchuk A."/>
            <person name="Asiegbu F.O."/>
            <person name="Lackner G."/>
            <person name="Hoffmeister D."/>
            <person name="Rencoret J."/>
            <person name="Gutierrez A."/>
            <person name="Sun H."/>
            <person name="Lindquist E."/>
            <person name="Barry K."/>
            <person name="Riley R."/>
            <person name="Grigoriev I.V."/>
            <person name="Henrissat B."/>
            <person name="Kues U."/>
            <person name="Berka R.M."/>
            <person name="Martinez A.T."/>
            <person name="Covert S.F."/>
            <person name="Blanchette R.A."/>
            <person name="Cullen D."/>
        </authorList>
    </citation>
    <scope>NUCLEOTIDE SEQUENCE [LARGE SCALE GENOMIC DNA]</scope>
    <source>
        <strain evidence="5 6">11061_1 CR5-6</strain>
    </source>
</reference>
<evidence type="ECO:0000256" key="3">
    <source>
        <dbReference type="ARBA" id="ARBA00022691"/>
    </source>
</evidence>
<keyword evidence="6" id="KW-1185">Reference proteome</keyword>
<accession>A0A0C3PQI9</accession>
<dbReference type="STRING" id="745531.A0A0C3PQI9"/>
<dbReference type="OrthoDB" id="2094832at2759"/>
<protein>
    <recommendedName>
        <fullName evidence="7">Methyltransferase domain-containing protein</fullName>
    </recommendedName>
</protein>
<dbReference type="InterPro" id="IPR051654">
    <property type="entry name" value="Meroterpenoid_MTases"/>
</dbReference>
<dbReference type="HOGENOM" id="CLU_051542_1_0_1"/>
<dbReference type="PANTHER" id="PTHR35897">
    <property type="entry name" value="METHYLTRANSFERASE AUSD"/>
    <property type="match status" value="1"/>
</dbReference>
<gene>
    <name evidence="5" type="ORF">PHLGIDRAFT_126378</name>
</gene>
<keyword evidence="3" id="KW-0949">S-adenosyl-L-methionine</keyword>
<dbReference type="InterPro" id="IPR029063">
    <property type="entry name" value="SAM-dependent_MTases_sf"/>
</dbReference>
<evidence type="ECO:0000313" key="6">
    <source>
        <dbReference type="Proteomes" id="UP000053257"/>
    </source>
</evidence>
<comment type="pathway">
    <text evidence="1">Secondary metabolite biosynthesis.</text>
</comment>
<evidence type="ECO:0000313" key="5">
    <source>
        <dbReference type="EMBL" id="KIP09368.1"/>
    </source>
</evidence>
<dbReference type="SUPFAM" id="SSF53335">
    <property type="entry name" value="S-adenosyl-L-methionine-dependent methyltransferases"/>
    <property type="match status" value="1"/>
</dbReference>
<dbReference type="GO" id="GO:0016740">
    <property type="term" value="F:transferase activity"/>
    <property type="evidence" value="ECO:0007669"/>
    <property type="project" value="UniProtKB-KW"/>
</dbReference>
<dbReference type="Proteomes" id="UP000053257">
    <property type="component" value="Unassembled WGS sequence"/>
</dbReference>
<evidence type="ECO:0000256" key="1">
    <source>
        <dbReference type="ARBA" id="ARBA00005179"/>
    </source>
</evidence>
<name>A0A0C3PQI9_PHLG1</name>